<dbReference type="InterPro" id="IPR030185">
    <property type="entry name" value="Mae1"/>
</dbReference>
<feature type="transmembrane region" description="Helical" evidence="6">
    <location>
        <begin position="346"/>
        <end position="365"/>
    </location>
</feature>
<evidence type="ECO:0000256" key="2">
    <source>
        <dbReference type="ARBA" id="ARBA00022692"/>
    </source>
</evidence>
<dbReference type="AlphaFoldDB" id="A0AAN6WGW0"/>
<comment type="subcellular location">
    <subcellularLocation>
        <location evidence="1">Membrane</location>
        <topology evidence="1">Multi-pass membrane protein</topology>
    </subcellularLocation>
</comment>
<protein>
    <submittedName>
        <fullName evidence="7">Voltage-dependent anion channel-domain-containing protein</fullName>
    </submittedName>
</protein>
<reference evidence="7" key="1">
    <citation type="journal article" date="2023" name="Mol. Phylogenet. Evol.">
        <title>Genome-scale phylogeny and comparative genomics of the fungal order Sordariales.</title>
        <authorList>
            <person name="Hensen N."/>
            <person name="Bonometti L."/>
            <person name="Westerberg I."/>
            <person name="Brannstrom I.O."/>
            <person name="Guillou S."/>
            <person name="Cros-Aarteil S."/>
            <person name="Calhoun S."/>
            <person name="Haridas S."/>
            <person name="Kuo A."/>
            <person name="Mondo S."/>
            <person name="Pangilinan J."/>
            <person name="Riley R."/>
            <person name="LaButti K."/>
            <person name="Andreopoulos B."/>
            <person name="Lipzen A."/>
            <person name="Chen C."/>
            <person name="Yan M."/>
            <person name="Daum C."/>
            <person name="Ng V."/>
            <person name="Clum A."/>
            <person name="Steindorff A."/>
            <person name="Ohm R.A."/>
            <person name="Martin F."/>
            <person name="Silar P."/>
            <person name="Natvig D.O."/>
            <person name="Lalanne C."/>
            <person name="Gautier V."/>
            <person name="Ament-Velasquez S.L."/>
            <person name="Kruys A."/>
            <person name="Hutchinson M.I."/>
            <person name="Powell A.J."/>
            <person name="Barry K."/>
            <person name="Miller A.N."/>
            <person name="Grigoriev I.V."/>
            <person name="Debuchy R."/>
            <person name="Gladieux P."/>
            <person name="Hiltunen Thoren M."/>
            <person name="Johannesson H."/>
        </authorList>
    </citation>
    <scope>NUCLEOTIDE SEQUENCE</scope>
    <source>
        <strain evidence="7">CBS 892.96</strain>
    </source>
</reference>
<feature type="compositionally biased region" description="Basic and acidic residues" evidence="5">
    <location>
        <begin position="88"/>
        <end position="101"/>
    </location>
</feature>
<evidence type="ECO:0000256" key="6">
    <source>
        <dbReference type="SAM" id="Phobius"/>
    </source>
</evidence>
<feature type="transmembrane region" description="Helical" evidence="6">
    <location>
        <begin position="228"/>
        <end position="253"/>
    </location>
</feature>
<keyword evidence="8" id="KW-1185">Reference proteome</keyword>
<organism evidence="7 8">
    <name type="scientific">Triangularia setosa</name>
    <dbReference type="NCBI Taxonomy" id="2587417"/>
    <lineage>
        <taxon>Eukaryota</taxon>
        <taxon>Fungi</taxon>
        <taxon>Dikarya</taxon>
        <taxon>Ascomycota</taxon>
        <taxon>Pezizomycotina</taxon>
        <taxon>Sordariomycetes</taxon>
        <taxon>Sordariomycetidae</taxon>
        <taxon>Sordariales</taxon>
        <taxon>Podosporaceae</taxon>
        <taxon>Triangularia</taxon>
    </lineage>
</organism>
<feature type="transmembrane region" description="Helical" evidence="6">
    <location>
        <begin position="452"/>
        <end position="477"/>
    </location>
</feature>
<dbReference type="InterPro" id="IPR038665">
    <property type="entry name" value="Voltage-dep_anion_channel_sf"/>
</dbReference>
<feature type="compositionally biased region" description="Low complexity" evidence="5">
    <location>
        <begin position="145"/>
        <end position="154"/>
    </location>
</feature>
<dbReference type="GO" id="GO:0016020">
    <property type="term" value="C:membrane"/>
    <property type="evidence" value="ECO:0007669"/>
    <property type="project" value="UniProtKB-SubCell"/>
</dbReference>
<dbReference type="GO" id="GO:0015140">
    <property type="term" value="F:malate transmembrane transporter activity"/>
    <property type="evidence" value="ECO:0007669"/>
    <property type="project" value="InterPro"/>
</dbReference>
<feature type="transmembrane region" description="Helical" evidence="6">
    <location>
        <begin position="371"/>
        <end position="394"/>
    </location>
</feature>
<evidence type="ECO:0000313" key="7">
    <source>
        <dbReference type="EMBL" id="KAK4180222.1"/>
    </source>
</evidence>
<accession>A0AAN6WGW0</accession>
<reference evidence="7" key="2">
    <citation type="submission" date="2023-05" db="EMBL/GenBank/DDBJ databases">
        <authorList>
            <consortium name="Lawrence Berkeley National Laboratory"/>
            <person name="Steindorff A."/>
            <person name="Hensen N."/>
            <person name="Bonometti L."/>
            <person name="Westerberg I."/>
            <person name="Brannstrom I.O."/>
            <person name="Guillou S."/>
            <person name="Cros-Aarteil S."/>
            <person name="Calhoun S."/>
            <person name="Haridas S."/>
            <person name="Kuo A."/>
            <person name="Mondo S."/>
            <person name="Pangilinan J."/>
            <person name="Riley R."/>
            <person name="Labutti K."/>
            <person name="Andreopoulos B."/>
            <person name="Lipzen A."/>
            <person name="Chen C."/>
            <person name="Yanf M."/>
            <person name="Daum C."/>
            <person name="Ng V."/>
            <person name="Clum A."/>
            <person name="Ohm R."/>
            <person name="Martin F."/>
            <person name="Silar P."/>
            <person name="Natvig D."/>
            <person name="Lalanne C."/>
            <person name="Gautier V."/>
            <person name="Ament-Velasquez S.L."/>
            <person name="Kruys A."/>
            <person name="Hutchinson M.I."/>
            <person name="Powell A.J."/>
            <person name="Barry K."/>
            <person name="Miller A.N."/>
            <person name="Grigoriev I.V."/>
            <person name="Debuchy R."/>
            <person name="Gladieux P."/>
            <person name="Thoren M.H."/>
            <person name="Johannesson H."/>
        </authorList>
    </citation>
    <scope>NUCLEOTIDE SEQUENCE</scope>
    <source>
        <strain evidence="7">CBS 892.96</strain>
    </source>
</reference>
<evidence type="ECO:0000313" key="8">
    <source>
        <dbReference type="Proteomes" id="UP001302321"/>
    </source>
</evidence>
<sequence>MSAPLLGSSDTEPNQQGPEQGTFQPQAADPRTSRRPVPPIPRRSMRRRSSILSQQNPLEGRYQGNPERRLSRLSTSSEDESAVLGQVRDPEKDDFFHEPQVDSRAPTLRGSISGTSLPYTVPERRRPSRFPTELELKPSPEDIEATAAISTTTENHALDNRPSRSPSPSSTLSPDQSHDHTHPRPRLSFRARLKHFTWAWYTLSMSTGGLSLLIHAQPHQFPSLTPVIGLAVYILNILLFTLITSLLLARFFFNTGSFVTSITHPREGFFVPTFFLSIATLITSTQKYCIPAYIQSWAGERQDLRWAIQIAFWVYVALSTCLAVAQYSFVFGQRHSFGLQTMMPTWILPIFPVMLSGTIASVIASTQPPAMALPIIVSGLSCQGLGISVAAMMYAHMVGRLMQSGLPDREHRPGLFMCVGPPSFTALAFIGLAQSLPGSFDVNMDGLLDSSIMLMMAIVGAGFLWALSFWWFAIAVLAVVQSPPRYFHLGWWASVFPNTGFILATISLGKVFQNEFVLWFSTAMSIVLLAVYAFVLFHCVRAVVVMDIVYPGRDEDVEDH</sequence>
<dbReference type="EMBL" id="MU866102">
    <property type="protein sequence ID" value="KAK4180222.1"/>
    <property type="molecule type" value="Genomic_DNA"/>
</dbReference>
<evidence type="ECO:0000256" key="5">
    <source>
        <dbReference type="SAM" id="MobiDB-lite"/>
    </source>
</evidence>
<dbReference type="CDD" id="cd09317">
    <property type="entry name" value="TDT_Mae1_like"/>
    <property type="match status" value="1"/>
</dbReference>
<gene>
    <name evidence="7" type="ORF">QBC36DRAFT_375286</name>
</gene>
<keyword evidence="3 6" id="KW-1133">Transmembrane helix</keyword>
<dbReference type="Gene3D" id="1.50.10.150">
    <property type="entry name" value="Voltage-dependent anion channel"/>
    <property type="match status" value="1"/>
</dbReference>
<feature type="compositionally biased region" description="Polar residues" evidence="5">
    <location>
        <begin position="8"/>
        <end position="25"/>
    </location>
</feature>
<comment type="caution">
    <text evidence="7">The sequence shown here is derived from an EMBL/GenBank/DDBJ whole genome shotgun (WGS) entry which is preliminary data.</text>
</comment>
<feature type="region of interest" description="Disordered" evidence="5">
    <location>
        <begin position="1"/>
        <end position="184"/>
    </location>
</feature>
<keyword evidence="2 6" id="KW-0812">Transmembrane</keyword>
<feature type="transmembrane region" description="Helical" evidence="6">
    <location>
        <begin position="196"/>
        <end position="216"/>
    </location>
</feature>
<evidence type="ECO:0000256" key="4">
    <source>
        <dbReference type="ARBA" id="ARBA00023136"/>
    </source>
</evidence>
<dbReference type="PANTHER" id="PTHR31162:SF0">
    <property type="entry name" value="MALIC ACID TRANSPORT PROTEIN"/>
    <property type="match status" value="1"/>
</dbReference>
<keyword evidence="4 6" id="KW-0472">Membrane</keyword>
<dbReference type="PANTHER" id="PTHR31162">
    <property type="entry name" value="MALIC ACID TRANSPORT PROTEIN-RELATED"/>
    <property type="match status" value="1"/>
</dbReference>
<feature type="transmembrane region" description="Helical" evidence="6">
    <location>
        <begin position="414"/>
        <end position="432"/>
    </location>
</feature>
<dbReference type="Pfam" id="PF03595">
    <property type="entry name" value="SLAC1"/>
    <property type="match status" value="1"/>
</dbReference>
<evidence type="ECO:0000256" key="1">
    <source>
        <dbReference type="ARBA" id="ARBA00004141"/>
    </source>
</evidence>
<feature type="transmembrane region" description="Helical" evidence="6">
    <location>
        <begin position="516"/>
        <end position="537"/>
    </location>
</feature>
<dbReference type="Proteomes" id="UP001302321">
    <property type="component" value="Unassembled WGS sequence"/>
</dbReference>
<name>A0AAN6WGW0_9PEZI</name>
<feature type="compositionally biased region" description="Low complexity" evidence="5">
    <location>
        <begin position="163"/>
        <end position="175"/>
    </location>
</feature>
<feature type="transmembrane region" description="Helical" evidence="6">
    <location>
        <begin position="306"/>
        <end position="325"/>
    </location>
</feature>
<feature type="transmembrane region" description="Helical" evidence="6">
    <location>
        <begin position="489"/>
        <end position="510"/>
    </location>
</feature>
<proteinExistence type="predicted"/>
<dbReference type="InterPro" id="IPR004695">
    <property type="entry name" value="SLAC1/Mae1/Ssu1/TehA"/>
</dbReference>
<evidence type="ECO:0000256" key="3">
    <source>
        <dbReference type="ARBA" id="ARBA00022989"/>
    </source>
</evidence>